<comment type="caution">
    <text evidence="1">The sequence shown here is derived from an EMBL/GenBank/DDBJ whole genome shotgun (WGS) entry which is preliminary data.</text>
</comment>
<dbReference type="EMBL" id="JAFFZS010000005">
    <property type="protein sequence ID" value="MBN0044374.1"/>
    <property type="molecule type" value="Genomic_DNA"/>
</dbReference>
<accession>A0ABS2VMS9</accession>
<keyword evidence="2" id="KW-1185">Reference proteome</keyword>
<dbReference type="RefSeq" id="WP_205382593.1">
    <property type="nucleotide sequence ID" value="NZ_JAFFZS010000005.1"/>
</dbReference>
<evidence type="ECO:0000313" key="1">
    <source>
        <dbReference type="EMBL" id="MBN0044374.1"/>
    </source>
</evidence>
<gene>
    <name evidence="1" type="ORF">JS756_09665</name>
</gene>
<proteinExistence type="predicted"/>
<dbReference type="InterPro" id="IPR035944">
    <property type="entry name" value="YfbM-like_sf"/>
</dbReference>
<reference evidence="1 2" key="1">
    <citation type="submission" date="2021-02" db="EMBL/GenBank/DDBJ databases">
        <title>Whole genome sequencing of Streptomyces actuosus VRA1.</title>
        <authorList>
            <person name="Sen G."/>
            <person name="Sen A."/>
        </authorList>
    </citation>
    <scope>NUCLEOTIDE SEQUENCE [LARGE SCALE GENOMIC DNA]</scope>
    <source>
        <strain evidence="1 2">VRA1</strain>
    </source>
</reference>
<dbReference type="Pfam" id="PF08974">
    <property type="entry name" value="DUF1877"/>
    <property type="match status" value="1"/>
</dbReference>
<evidence type="ECO:0000313" key="2">
    <source>
        <dbReference type="Proteomes" id="UP000788262"/>
    </source>
</evidence>
<protein>
    <submittedName>
        <fullName evidence="1">DUF1877 family protein</fullName>
    </submittedName>
</protein>
<name>A0ABS2VMS9_STRAS</name>
<dbReference type="Gene3D" id="3.40.1760.10">
    <property type="entry name" value="YfbM-like super family"/>
    <property type="match status" value="1"/>
</dbReference>
<dbReference type="Proteomes" id="UP000788262">
    <property type="component" value="Unassembled WGS sequence"/>
</dbReference>
<sequence length="163" mass="18308">MSEYFHLRAVPPSALRNSTTWMQRLFEDDWETVRERIGRHREEMLDGRYLDHALLYAGPGRGRGDSPGAQVVLGGRPLPHPIQGRPPFRVLTAAQAHRVAAFLSAADFDALWNPARTALLPRYGGSDAEPWTRGAFAAAHRDLRAFYEQTSLYGDAVVKWVLP</sequence>
<organism evidence="1 2">
    <name type="scientific">Streptomyces actuosus</name>
    <dbReference type="NCBI Taxonomy" id="1885"/>
    <lineage>
        <taxon>Bacteria</taxon>
        <taxon>Bacillati</taxon>
        <taxon>Actinomycetota</taxon>
        <taxon>Actinomycetes</taxon>
        <taxon>Kitasatosporales</taxon>
        <taxon>Streptomycetaceae</taxon>
        <taxon>Streptomyces</taxon>
    </lineage>
</organism>
<dbReference type="InterPro" id="IPR015068">
    <property type="entry name" value="DUF1877"/>
</dbReference>